<evidence type="ECO:0000259" key="5">
    <source>
        <dbReference type="PROSITE" id="PS50893"/>
    </source>
</evidence>
<dbReference type="Pfam" id="PF13732">
    <property type="entry name" value="DrrA1-3_C"/>
    <property type="match status" value="1"/>
</dbReference>
<evidence type="ECO:0000313" key="8">
    <source>
        <dbReference type="Proteomes" id="UP000216411"/>
    </source>
</evidence>
<dbReference type="SUPFAM" id="SSF52540">
    <property type="entry name" value="P-loop containing nucleoside triphosphate hydrolases"/>
    <property type="match status" value="1"/>
</dbReference>
<dbReference type="Gene3D" id="3.40.50.300">
    <property type="entry name" value="P-loop containing nucleotide triphosphate hydrolases"/>
    <property type="match status" value="1"/>
</dbReference>
<comment type="caution">
    <text evidence="7">The sequence shown here is derived from an EMBL/GenBank/DDBJ whole genome shotgun (WGS) entry which is preliminary data.</text>
</comment>
<dbReference type="Proteomes" id="UP000247523">
    <property type="component" value="Unassembled WGS sequence"/>
</dbReference>
<accession>A0A255IP24</accession>
<evidence type="ECO:0000313" key="6">
    <source>
        <dbReference type="EMBL" id="PXV86014.1"/>
    </source>
</evidence>
<evidence type="ECO:0000313" key="7">
    <source>
        <dbReference type="EMBL" id="RDY30734.1"/>
    </source>
</evidence>
<dbReference type="EMBL" id="QICS01000014">
    <property type="protein sequence ID" value="PXV86014.1"/>
    <property type="molecule type" value="Genomic_DNA"/>
</dbReference>
<dbReference type="InterPro" id="IPR050763">
    <property type="entry name" value="ABC_transporter_ATP-binding"/>
</dbReference>
<comment type="similarity">
    <text evidence="1">Belongs to the ABC transporter superfamily.</text>
</comment>
<dbReference type="RefSeq" id="WP_094376490.1">
    <property type="nucleotide sequence ID" value="NZ_NOKA02000029.1"/>
</dbReference>
<keyword evidence="2" id="KW-0813">Transport</keyword>
<dbReference type="PANTHER" id="PTHR42711">
    <property type="entry name" value="ABC TRANSPORTER ATP-BINDING PROTEIN"/>
    <property type="match status" value="1"/>
</dbReference>
<evidence type="ECO:0000313" key="9">
    <source>
        <dbReference type="Proteomes" id="UP000247523"/>
    </source>
</evidence>
<protein>
    <submittedName>
        <fullName evidence="7">ABC transporter ATP-binding protein</fullName>
    </submittedName>
    <submittedName>
        <fullName evidence="6">ABC-type multidrug transport system ATPase subunit</fullName>
    </submittedName>
</protein>
<dbReference type="PROSITE" id="PS50893">
    <property type="entry name" value="ABC_TRANSPORTER_2"/>
    <property type="match status" value="1"/>
</dbReference>
<reference evidence="6 9" key="2">
    <citation type="submission" date="2018-05" db="EMBL/GenBank/DDBJ databases">
        <title>Genomic Encyclopedia of Type Strains, Phase IV (KMG-IV): sequencing the most valuable type-strain genomes for metagenomic binning, comparative biology and taxonomic classification.</title>
        <authorList>
            <person name="Goeker M."/>
        </authorList>
    </citation>
    <scope>NUCLEOTIDE SEQUENCE [LARGE SCALE GENOMIC DNA]</scope>
    <source>
        <strain evidence="6 9">DSM 28816</strain>
    </source>
</reference>
<dbReference type="GO" id="GO:0016887">
    <property type="term" value="F:ATP hydrolysis activity"/>
    <property type="evidence" value="ECO:0007669"/>
    <property type="project" value="InterPro"/>
</dbReference>
<evidence type="ECO:0000256" key="2">
    <source>
        <dbReference type="ARBA" id="ARBA00022448"/>
    </source>
</evidence>
<sequence length="307" mass="34717">MAVIMEVDNIVKHFGTVKAVDDISFKVERGELFGFLGVNGAGKSTTINMLCTLYPPTRGSVKICGYTLGKEDEKIRKKIGVVYQNNCLDDKLSVKENLLIRGALYEKNKKKLKQNLNEVSSFLALEDILNRPFEKLSGGQKRRCEIARALMHAPEILFLDEPTTGLDPATRKNVWEIIKRLRQERNMTVFLTTHYMEEAAKASHIAIIDAGKRKQFGTPFSLKEQFARDHLRLIPKQGTSLEEMLRENNILFKKREESIIISLTNTLESLSLLDQVKGRISGFEVIQGSMDDVFLNVTGRELKNAGN</sequence>
<keyword evidence="4 7" id="KW-0067">ATP-binding</keyword>
<dbReference type="EMBL" id="NOKA02000029">
    <property type="protein sequence ID" value="RDY30734.1"/>
    <property type="molecule type" value="Genomic_DNA"/>
</dbReference>
<name>A0A255IP24_9FIRM</name>
<evidence type="ECO:0000256" key="3">
    <source>
        <dbReference type="ARBA" id="ARBA00022741"/>
    </source>
</evidence>
<dbReference type="Pfam" id="PF00005">
    <property type="entry name" value="ABC_tran"/>
    <property type="match status" value="1"/>
</dbReference>
<organism evidence="7 8">
    <name type="scientific">Lachnotalea glycerini</name>
    <dbReference type="NCBI Taxonomy" id="1763509"/>
    <lineage>
        <taxon>Bacteria</taxon>
        <taxon>Bacillati</taxon>
        <taxon>Bacillota</taxon>
        <taxon>Clostridia</taxon>
        <taxon>Lachnospirales</taxon>
        <taxon>Lachnospiraceae</taxon>
        <taxon>Lachnotalea</taxon>
    </lineage>
</organism>
<keyword evidence="8" id="KW-1185">Reference proteome</keyword>
<proteinExistence type="inferred from homology"/>
<dbReference type="SMART" id="SM00382">
    <property type="entry name" value="AAA"/>
    <property type="match status" value="1"/>
</dbReference>
<keyword evidence="3" id="KW-0547">Nucleotide-binding</keyword>
<reference evidence="7 8" key="1">
    <citation type="journal article" date="2017" name="Genome Announc.">
        <title>Draft Genome Sequence of a Sporulating and Motile Strain of Lachnotalea glycerini Isolated from Water in Quebec City, Canada.</title>
        <authorList>
            <person name="Maheux A.F."/>
            <person name="Boudreau D.K."/>
            <person name="Berube E."/>
            <person name="Boissinot M."/>
            <person name="Raymond F."/>
            <person name="Brodeur S."/>
            <person name="Corbeil J."/>
            <person name="Isabel S."/>
            <person name="Omar R.F."/>
            <person name="Bergeron M.G."/>
        </authorList>
    </citation>
    <scope>NUCLEOTIDE SEQUENCE [LARGE SCALE GENOMIC DNA]</scope>
    <source>
        <strain evidence="7 8">CCRI-19302</strain>
    </source>
</reference>
<dbReference type="GO" id="GO:0005524">
    <property type="term" value="F:ATP binding"/>
    <property type="evidence" value="ECO:0007669"/>
    <property type="project" value="UniProtKB-KW"/>
</dbReference>
<dbReference type="InterPro" id="IPR027417">
    <property type="entry name" value="P-loop_NTPase"/>
</dbReference>
<gene>
    <name evidence="6" type="ORF">C8E03_11493</name>
    <name evidence="7" type="ORF">CG710_013055</name>
</gene>
<evidence type="ECO:0000256" key="1">
    <source>
        <dbReference type="ARBA" id="ARBA00005417"/>
    </source>
</evidence>
<dbReference type="PANTHER" id="PTHR42711:SF5">
    <property type="entry name" value="ABC TRANSPORTER ATP-BINDING PROTEIN NATA"/>
    <property type="match status" value="1"/>
</dbReference>
<dbReference type="InterPro" id="IPR003593">
    <property type="entry name" value="AAA+_ATPase"/>
</dbReference>
<feature type="domain" description="ABC transporter" evidence="5">
    <location>
        <begin position="5"/>
        <end position="235"/>
    </location>
</feature>
<dbReference type="InterPro" id="IPR003439">
    <property type="entry name" value="ABC_transporter-like_ATP-bd"/>
</dbReference>
<reference evidence="7" key="3">
    <citation type="submission" date="2018-07" db="EMBL/GenBank/DDBJ databases">
        <authorList>
            <person name="Quirk P.G."/>
            <person name="Krulwich T.A."/>
        </authorList>
    </citation>
    <scope>NUCLEOTIDE SEQUENCE</scope>
    <source>
        <strain evidence="7">CCRI-19302</strain>
    </source>
</reference>
<dbReference type="OrthoDB" id="9804819at2"/>
<dbReference type="InterPro" id="IPR025302">
    <property type="entry name" value="DrrA1/2-like_C"/>
</dbReference>
<dbReference type="Proteomes" id="UP000216411">
    <property type="component" value="Unassembled WGS sequence"/>
</dbReference>
<evidence type="ECO:0000256" key="4">
    <source>
        <dbReference type="ARBA" id="ARBA00022840"/>
    </source>
</evidence>
<dbReference type="AlphaFoldDB" id="A0A255IP24"/>